<keyword evidence="3" id="KW-1185">Reference proteome</keyword>
<feature type="transmembrane region" description="Helical" evidence="1">
    <location>
        <begin position="101"/>
        <end position="124"/>
    </location>
</feature>
<reference evidence="3" key="1">
    <citation type="submission" date="2016-10" db="EMBL/GenBank/DDBJ databases">
        <authorList>
            <person name="Varghese N."/>
            <person name="Submissions S."/>
        </authorList>
    </citation>
    <scope>NUCLEOTIDE SEQUENCE [LARGE SCALE GENOMIC DNA]</scope>
    <source>
        <strain evidence="3">CGMCC 1.3703</strain>
    </source>
</reference>
<keyword evidence="1" id="KW-0812">Transmembrane</keyword>
<keyword evidence="1" id="KW-0472">Membrane</keyword>
<name>A0A1H0GKL0_HALAD</name>
<accession>A0A1H0GKL0</accession>
<dbReference type="EMBL" id="FNIZ01000002">
    <property type="protein sequence ID" value="SDO07332.1"/>
    <property type="molecule type" value="Genomic_DNA"/>
</dbReference>
<proteinExistence type="predicted"/>
<feature type="transmembrane region" description="Helical" evidence="1">
    <location>
        <begin position="7"/>
        <end position="26"/>
    </location>
</feature>
<dbReference type="OrthoDB" id="2968239at2"/>
<keyword evidence="1" id="KW-1133">Transmembrane helix</keyword>
<dbReference type="AlphaFoldDB" id="A0A1H0GKL0"/>
<feature type="transmembrane region" description="Helical" evidence="1">
    <location>
        <begin position="77"/>
        <end position="95"/>
    </location>
</feature>
<evidence type="ECO:0000313" key="2">
    <source>
        <dbReference type="EMBL" id="SDO07332.1"/>
    </source>
</evidence>
<sequence length="130" mass="15047">MNSKKLVFMQSAAVFGYLVFISFVTVKVQGTALVTENFYFYIIFSQFVYVPLGILLALPALLNKWEEEGQWKWKKRYGFLFLFPSLYLMMVPYIIPIDSIFPNLLVTNPSVSSVIQVLCGYFLIKGFEKE</sequence>
<feature type="transmembrane region" description="Helical" evidence="1">
    <location>
        <begin position="38"/>
        <end position="65"/>
    </location>
</feature>
<evidence type="ECO:0000256" key="1">
    <source>
        <dbReference type="SAM" id="Phobius"/>
    </source>
</evidence>
<organism evidence="2 3">
    <name type="scientific">Halobacillus aidingensis</name>
    <dbReference type="NCBI Taxonomy" id="240303"/>
    <lineage>
        <taxon>Bacteria</taxon>
        <taxon>Bacillati</taxon>
        <taxon>Bacillota</taxon>
        <taxon>Bacilli</taxon>
        <taxon>Bacillales</taxon>
        <taxon>Bacillaceae</taxon>
        <taxon>Halobacillus</taxon>
    </lineage>
</organism>
<dbReference type="STRING" id="240303.SAMN05421677_102352"/>
<gene>
    <name evidence="2" type="ORF">SAMN05421677_102352</name>
</gene>
<dbReference type="RefSeq" id="WP_089651108.1">
    <property type="nucleotide sequence ID" value="NZ_FNIZ01000002.1"/>
</dbReference>
<dbReference type="Proteomes" id="UP000198860">
    <property type="component" value="Unassembled WGS sequence"/>
</dbReference>
<evidence type="ECO:0000313" key="3">
    <source>
        <dbReference type="Proteomes" id="UP000198860"/>
    </source>
</evidence>
<protein>
    <submittedName>
        <fullName evidence="2">Uncharacterized protein</fullName>
    </submittedName>
</protein>